<reference evidence="3" key="1">
    <citation type="submission" date="2016-06" db="UniProtKB">
        <authorList>
            <consortium name="WormBaseParasite"/>
        </authorList>
    </citation>
    <scope>IDENTIFICATION</scope>
</reference>
<sequence>MSSLDVVASMELAGFTFTAENVVGIKKRMTKPPWIMEKTLALRVQKNLSEKEYLRHPTVPLKAAHHPFVRAVDQSYRLDGELSLEGKSEMVTGKQYSIGLDSCSFRTELVSSLSRTFGVSHWHIG</sequence>
<organism evidence="3">
    <name type="scientific">Soboliphyme baturini</name>
    <dbReference type="NCBI Taxonomy" id="241478"/>
    <lineage>
        <taxon>Eukaryota</taxon>
        <taxon>Metazoa</taxon>
        <taxon>Ecdysozoa</taxon>
        <taxon>Nematoda</taxon>
        <taxon>Enoplea</taxon>
        <taxon>Dorylaimia</taxon>
        <taxon>Dioctophymatida</taxon>
        <taxon>Dioctophymatoidea</taxon>
        <taxon>Soboliphymatidae</taxon>
        <taxon>Soboliphyme</taxon>
    </lineage>
</organism>
<dbReference type="EMBL" id="UZAM01006751">
    <property type="protein sequence ID" value="VDO93610.1"/>
    <property type="molecule type" value="Genomic_DNA"/>
</dbReference>
<gene>
    <name evidence="1" type="ORF">SBAD_LOCUS1217</name>
</gene>
<name>A0A183IC73_9BILA</name>
<evidence type="ECO:0000313" key="2">
    <source>
        <dbReference type="Proteomes" id="UP000270296"/>
    </source>
</evidence>
<evidence type="ECO:0000313" key="3">
    <source>
        <dbReference type="WBParaSite" id="SBAD_0000126701-mRNA-1"/>
    </source>
</evidence>
<keyword evidence="2" id="KW-1185">Reference proteome</keyword>
<dbReference type="AlphaFoldDB" id="A0A183IC73"/>
<protein>
    <submittedName>
        <fullName evidence="3">Gasdermin domain-containing protein</fullName>
    </submittedName>
</protein>
<accession>A0A183IC73</accession>
<proteinExistence type="predicted"/>
<evidence type="ECO:0000313" key="1">
    <source>
        <dbReference type="EMBL" id="VDO93610.1"/>
    </source>
</evidence>
<dbReference type="WBParaSite" id="SBAD_0000126701-mRNA-1">
    <property type="protein sequence ID" value="SBAD_0000126701-mRNA-1"/>
    <property type="gene ID" value="SBAD_0000126701"/>
</dbReference>
<reference evidence="1 2" key="2">
    <citation type="submission" date="2018-11" db="EMBL/GenBank/DDBJ databases">
        <authorList>
            <consortium name="Pathogen Informatics"/>
        </authorList>
    </citation>
    <scope>NUCLEOTIDE SEQUENCE [LARGE SCALE GENOMIC DNA]</scope>
</reference>
<dbReference type="Proteomes" id="UP000270296">
    <property type="component" value="Unassembled WGS sequence"/>
</dbReference>